<organism evidence="1 2">
    <name type="scientific">Quercus suber</name>
    <name type="common">Cork oak</name>
    <dbReference type="NCBI Taxonomy" id="58331"/>
    <lineage>
        <taxon>Eukaryota</taxon>
        <taxon>Viridiplantae</taxon>
        <taxon>Streptophyta</taxon>
        <taxon>Embryophyta</taxon>
        <taxon>Tracheophyta</taxon>
        <taxon>Spermatophyta</taxon>
        <taxon>Magnoliopsida</taxon>
        <taxon>eudicotyledons</taxon>
        <taxon>Gunneridae</taxon>
        <taxon>Pentapetalae</taxon>
        <taxon>rosids</taxon>
        <taxon>fabids</taxon>
        <taxon>Fagales</taxon>
        <taxon>Fagaceae</taxon>
        <taxon>Quercus</taxon>
    </lineage>
</organism>
<proteinExistence type="predicted"/>
<dbReference type="Proteomes" id="UP000237347">
    <property type="component" value="Unassembled WGS sequence"/>
</dbReference>
<name>A0AAW0LT75_QUESU</name>
<accession>A0AAW0LT75</accession>
<dbReference type="AlphaFoldDB" id="A0AAW0LT75"/>
<dbReference type="EMBL" id="PKMF04000057">
    <property type="protein sequence ID" value="KAK7854243.1"/>
    <property type="molecule type" value="Genomic_DNA"/>
</dbReference>
<gene>
    <name evidence="1" type="ORF">CFP56_032834</name>
</gene>
<keyword evidence="2" id="KW-1185">Reference proteome</keyword>
<sequence length="26" mass="2992">MEYEGRSDDFASRLLNHRSCHGVALQ</sequence>
<evidence type="ECO:0000313" key="1">
    <source>
        <dbReference type="EMBL" id="KAK7854243.1"/>
    </source>
</evidence>
<comment type="caution">
    <text evidence="1">The sequence shown here is derived from an EMBL/GenBank/DDBJ whole genome shotgun (WGS) entry which is preliminary data.</text>
</comment>
<evidence type="ECO:0000313" key="2">
    <source>
        <dbReference type="Proteomes" id="UP000237347"/>
    </source>
</evidence>
<reference evidence="1 2" key="1">
    <citation type="journal article" date="2018" name="Sci. Data">
        <title>The draft genome sequence of cork oak.</title>
        <authorList>
            <person name="Ramos A.M."/>
            <person name="Usie A."/>
            <person name="Barbosa P."/>
            <person name="Barros P.M."/>
            <person name="Capote T."/>
            <person name="Chaves I."/>
            <person name="Simoes F."/>
            <person name="Abreu I."/>
            <person name="Carrasquinho I."/>
            <person name="Faro C."/>
            <person name="Guimaraes J.B."/>
            <person name="Mendonca D."/>
            <person name="Nobrega F."/>
            <person name="Rodrigues L."/>
            <person name="Saibo N.J.M."/>
            <person name="Varela M.C."/>
            <person name="Egas C."/>
            <person name="Matos J."/>
            <person name="Miguel C.M."/>
            <person name="Oliveira M.M."/>
            <person name="Ricardo C.P."/>
            <person name="Goncalves S."/>
        </authorList>
    </citation>
    <scope>NUCLEOTIDE SEQUENCE [LARGE SCALE GENOMIC DNA]</scope>
    <source>
        <strain evidence="2">cv. HL8</strain>
    </source>
</reference>
<protein>
    <submittedName>
        <fullName evidence="1">Uncharacterized protein</fullName>
    </submittedName>
</protein>